<evidence type="ECO:0000256" key="2">
    <source>
        <dbReference type="ARBA" id="ARBA00008707"/>
    </source>
</evidence>
<feature type="region of interest" description="Disordered" evidence="6">
    <location>
        <begin position="58"/>
        <end position="78"/>
    </location>
</feature>
<keyword evidence="4 7" id="KW-1133">Transmembrane helix</keyword>
<evidence type="ECO:0000256" key="7">
    <source>
        <dbReference type="SAM" id="Phobius"/>
    </source>
</evidence>
<feature type="transmembrane region" description="Helical" evidence="7">
    <location>
        <begin position="146"/>
        <end position="167"/>
    </location>
</feature>
<reference evidence="8 9" key="1">
    <citation type="journal article" date="2012" name="Genome Biol.">
        <title>The genome of the polar eukaryotic microalga coccomyxa subellipsoidea reveals traits of cold adaptation.</title>
        <authorList>
            <person name="Blanc G."/>
            <person name="Agarkova I."/>
            <person name="Grimwood J."/>
            <person name="Kuo A."/>
            <person name="Brueggeman A."/>
            <person name="Dunigan D."/>
            <person name="Gurnon J."/>
            <person name="Ladunga I."/>
            <person name="Lindquist E."/>
            <person name="Lucas S."/>
            <person name="Pangilinan J."/>
            <person name="Proschold T."/>
            <person name="Salamov A."/>
            <person name="Schmutz J."/>
            <person name="Weeks D."/>
            <person name="Yamada T."/>
            <person name="Claverie J.M."/>
            <person name="Grigoriev I."/>
            <person name="Van Etten J."/>
            <person name="Lomsadze A."/>
            <person name="Borodovsky M."/>
        </authorList>
    </citation>
    <scope>NUCLEOTIDE SEQUENCE [LARGE SCALE GENOMIC DNA]</scope>
    <source>
        <strain evidence="8 9">C-169</strain>
    </source>
</reference>
<evidence type="ECO:0000256" key="3">
    <source>
        <dbReference type="ARBA" id="ARBA00022692"/>
    </source>
</evidence>
<accession>I0YN76</accession>
<feature type="transmembrane region" description="Helical" evidence="7">
    <location>
        <begin position="6"/>
        <end position="25"/>
    </location>
</feature>
<dbReference type="InterPro" id="IPR007770">
    <property type="entry name" value="DMP"/>
</dbReference>
<dbReference type="Pfam" id="PF05078">
    <property type="entry name" value="DUF679"/>
    <property type="match status" value="1"/>
</dbReference>
<dbReference type="KEGG" id="csl:COCSUDRAFT_58082"/>
<dbReference type="GO" id="GO:0005737">
    <property type="term" value="C:cytoplasm"/>
    <property type="evidence" value="ECO:0007669"/>
    <property type="project" value="UniProtKB-ARBA"/>
</dbReference>
<dbReference type="EMBL" id="AGSI01000017">
    <property type="protein sequence ID" value="EIE19845.1"/>
    <property type="molecule type" value="Genomic_DNA"/>
</dbReference>
<organism evidence="8 9">
    <name type="scientific">Coccomyxa subellipsoidea (strain C-169)</name>
    <name type="common">Green microalga</name>
    <dbReference type="NCBI Taxonomy" id="574566"/>
    <lineage>
        <taxon>Eukaryota</taxon>
        <taxon>Viridiplantae</taxon>
        <taxon>Chlorophyta</taxon>
        <taxon>core chlorophytes</taxon>
        <taxon>Trebouxiophyceae</taxon>
        <taxon>Trebouxiophyceae incertae sedis</taxon>
        <taxon>Coccomyxaceae</taxon>
        <taxon>Coccomyxa</taxon>
        <taxon>Coccomyxa subellipsoidea</taxon>
    </lineage>
</organism>
<evidence type="ECO:0000313" key="9">
    <source>
        <dbReference type="Proteomes" id="UP000007264"/>
    </source>
</evidence>
<comment type="subcellular location">
    <subcellularLocation>
        <location evidence="1">Membrane</location>
        <topology evidence="1">Multi-pass membrane protein</topology>
    </subcellularLocation>
</comment>
<gene>
    <name evidence="8" type="ORF">COCSUDRAFT_58082</name>
</gene>
<evidence type="ECO:0000256" key="6">
    <source>
        <dbReference type="SAM" id="MobiDB-lite"/>
    </source>
</evidence>
<dbReference type="AlphaFoldDB" id="I0YN76"/>
<proteinExistence type="inferred from homology"/>
<keyword evidence="9" id="KW-1185">Reference proteome</keyword>
<name>I0YN76_COCSC</name>
<dbReference type="RefSeq" id="XP_005644389.1">
    <property type="nucleotide sequence ID" value="XM_005644332.1"/>
</dbReference>
<dbReference type="STRING" id="574566.I0YN76"/>
<dbReference type="GeneID" id="17038018"/>
<keyword evidence="5 7" id="KW-0472">Membrane</keyword>
<comment type="caution">
    <text evidence="8">The sequence shown here is derived from an EMBL/GenBank/DDBJ whole genome shotgun (WGS) entry which is preliminary data.</text>
</comment>
<evidence type="ECO:0000256" key="4">
    <source>
        <dbReference type="ARBA" id="ARBA00022989"/>
    </source>
</evidence>
<comment type="similarity">
    <text evidence="2">Belongs to the plant DMP1 protein family.</text>
</comment>
<protein>
    <submittedName>
        <fullName evidence="8">Uncharacterized protein</fullName>
    </submittedName>
</protein>
<sequence>MPHGVGVLTGVFLGIMAACCFLMSFTDSITDAGGRICYGVVTRKGLWWAGVRQEYGYPPGEQPVTDEEQAPNRNGQPHDALLDAHPVAAASDNNIQQPPSPWDSKYKRTGVDWAHASISVLTFLTLSMLTPPVSTCFFGACLPPNIALAVPILVGILASVMFTLIGAPRKGIGFPGQDLAK</sequence>
<dbReference type="GO" id="GO:0016020">
    <property type="term" value="C:membrane"/>
    <property type="evidence" value="ECO:0007669"/>
    <property type="project" value="UniProtKB-SubCell"/>
</dbReference>
<dbReference type="OrthoDB" id="1928191at2759"/>
<evidence type="ECO:0000256" key="5">
    <source>
        <dbReference type="ARBA" id="ARBA00023136"/>
    </source>
</evidence>
<keyword evidence="3 7" id="KW-0812">Transmembrane</keyword>
<dbReference type="PANTHER" id="PTHR31621:SF37">
    <property type="entry name" value="OS01G0882400 PROTEIN"/>
    <property type="match status" value="1"/>
</dbReference>
<dbReference type="Proteomes" id="UP000007264">
    <property type="component" value="Unassembled WGS sequence"/>
</dbReference>
<evidence type="ECO:0000256" key="1">
    <source>
        <dbReference type="ARBA" id="ARBA00004141"/>
    </source>
</evidence>
<evidence type="ECO:0000313" key="8">
    <source>
        <dbReference type="EMBL" id="EIE19845.1"/>
    </source>
</evidence>
<dbReference type="GO" id="GO:0010256">
    <property type="term" value="P:endomembrane system organization"/>
    <property type="evidence" value="ECO:0007669"/>
    <property type="project" value="TreeGrafter"/>
</dbReference>
<feature type="transmembrane region" description="Helical" evidence="7">
    <location>
        <begin position="113"/>
        <end position="140"/>
    </location>
</feature>
<dbReference type="PANTHER" id="PTHR31621">
    <property type="entry name" value="PROTEIN DMP3"/>
    <property type="match status" value="1"/>
</dbReference>
<dbReference type="eggNOG" id="ENOG502RXS7">
    <property type="taxonomic scope" value="Eukaryota"/>
</dbReference>